<evidence type="ECO:0000313" key="5">
    <source>
        <dbReference type="Proteomes" id="UP001205311"/>
    </source>
</evidence>
<dbReference type="PROSITE" id="PS51186">
    <property type="entry name" value="GNAT"/>
    <property type="match status" value="1"/>
</dbReference>
<dbReference type="PANTHER" id="PTHR43877:SF2">
    <property type="entry name" value="AMINOALKYLPHOSPHONATE N-ACETYLTRANSFERASE-RELATED"/>
    <property type="match status" value="1"/>
</dbReference>
<organism evidence="4 5">
    <name type="scientific">Streptoalloteichus tenebrarius (strain ATCC 17920 / DSM 40477 / JCM 4838 / CBS 697.72 / NBRC 16177 / NCIMB 11028 / NRRL B-12390 / A12253. 1 / ISP 5477)</name>
    <name type="common">Streptomyces tenebrarius</name>
    <dbReference type="NCBI Taxonomy" id="1933"/>
    <lineage>
        <taxon>Bacteria</taxon>
        <taxon>Bacillati</taxon>
        <taxon>Actinomycetota</taxon>
        <taxon>Actinomycetes</taxon>
        <taxon>Pseudonocardiales</taxon>
        <taxon>Pseudonocardiaceae</taxon>
        <taxon>Streptoalloteichus</taxon>
    </lineage>
</organism>
<dbReference type="Proteomes" id="UP001205311">
    <property type="component" value="Unassembled WGS sequence"/>
</dbReference>
<keyword evidence="2" id="KW-0012">Acyltransferase</keyword>
<evidence type="ECO:0000259" key="3">
    <source>
        <dbReference type="PROSITE" id="PS51186"/>
    </source>
</evidence>
<evidence type="ECO:0000256" key="1">
    <source>
        <dbReference type="ARBA" id="ARBA00022679"/>
    </source>
</evidence>
<dbReference type="EMBL" id="JAMTCP010000001">
    <property type="protein sequence ID" value="MCP2256591.1"/>
    <property type="molecule type" value="Genomic_DNA"/>
</dbReference>
<gene>
    <name evidence="4" type="ORF">LX15_000274</name>
</gene>
<dbReference type="Pfam" id="PF00583">
    <property type="entry name" value="Acetyltransf_1"/>
    <property type="match status" value="1"/>
</dbReference>
<feature type="domain" description="N-acetyltransferase" evidence="3">
    <location>
        <begin position="4"/>
        <end position="212"/>
    </location>
</feature>
<keyword evidence="5" id="KW-1185">Reference proteome</keyword>
<evidence type="ECO:0000313" key="4">
    <source>
        <dbReference type="EMBL" id="MCP2256591.1"/>
    </source>
</evidence>
<protein>
    <submittedName>
        <fullName evidence="4">Protein N-acetyltransferase, RimJ/RimL family</fullName>
    </submittedName>
</protein>
<comment type="caution">
    <text evidence="4">The sequence shown here is derived from an EMBL/GenBank/DDBJ whole genome shotgun (WGS) entry which is preliminary data.</text>
</comment>
<dbReference type="RefSeq" id="WP_253667573.1">
    <property type="nucleotide sequence ID" value="NZ_JAMTCP010000001.1"/>
</dbReference>
<sequence length="215" mass="23943">MSEIEVRPYAPADRAAVRELFERAGEGTPSGSIWGHPESEAAVYLMPYVEHAPETLLVALLDGEMVGYLAGCVDSSRFPSESARMTHAIRTYRLFLRPGPLAFFARAALDTVRCALRREPVPGDFTDPRWPAHLHINLVPRARGVGAGAALMRRWLDHLRAVESPGCHLQTLVENTRAVRFFARMGFEKHGPTPVVPGLRHHGRPVHQQTMVWSP</sequence>
<dbReference type="InterPro" id="IPR050832">
    <property type="entry name" value="Bact_Acetyltransf"/>
</dbReference>
<dbReference type="Gene3D" id="3.40.630.30">
    <property type="match status" value="1"/>
</dbReference>
<dbReference type="PANTHER" id="PTHR43877">
    <property type="entry name" value="AMINOALKYLPHOSPHONATE N-ACETYLTRANSFERASE-RELATED-RELATED"/>
    <property type="match status" value="1"/>
</dbReference>
<accession>A0ABT1HM57</accession>
<dbReference type="InterPro" id="IPR016181">
    <property type="entry name" value="Acyl_CoA_acyltransferase"/>
</dbReference>
<name>A0ABT1HM57_STRSD</name>
<keyword evidence="1" id="KW-0808">Transferase</keyword>
<proteinExistence type="predicted"/>
<dbReference type="InterPro" id="IPR000182">
    <property type="entry name" value="GNAT_dom"/>
</dbReference>
<dbReference type="SUPFAM" id="SSF55729">
    <property type="entry name" value="Acyl-CoA N-acyltransferases (Nat)"/>
    <property type="match status" value="1"/>
</dbReference>
<reference evidence="4 5" key="1">
    <citation type="submission" date="2022-06" db="EMBL/GenBank/DDBJ databases">
        <title>Genomic Encyclopedia of Archaeal and Bacterial Type Strains, Phase II (KMG-II): from individual species to whole genera.</title>
        <authorList>
            <person name="Goeker M."/>
        </authorList>
    </citation>
    <scope>NUCLEOTIDE SEQUENCE [LARGE SCALE GENOMIC DNA]</scope>
    <source>
        <strain evidence="4 5">DSM 40477</strain>
    </source>
</reference>
<evidence type="ECO:0000256" key="2">
    <source>
        <dbReference type="ARBA" id="ARBA00023315"/>
    </source>
</evidence>